<feature type="transmembrane region" description="Helical" evidence="1">
    <location>
        <begin position="6"/>
        <end position="26"/>
    </location>
</feature>
<keyword evidence="1" id="KW-1133">Transmembrane helix</keyword>
<keyword evidence="1" id="KW-0812">Transmembrane</keyword>
<dbReference type="AlphaFoldDB" id="A0A0A9C7G2"/>
<keyword evidence="1" id="KW-0472">Membrane</keyword>
<evidence type="ECO:0000256" key="1">
    <source>
        <dbReference type="SAM" id="Phobius"/>
    </source>
</evidence>
<proteinExistence type="predicted"/>
<reference evidence="2" key="2">
    <citation type="journal article" date="2015" name="Data Brief">
        <title>Shoot transcriptome of the giant reed, Arundo donax.</title>
        <authorList>
            <person name="Barrero R.A."/>
            <person name="Guerrero F.D."/>
            <person name="Moolhuijzen P."/>
            <person name="Goolsby J.A."/>
            <person name="Tidwell J."/>
            <person name="Bellgard S.E."/>
            <person name="Bellgard M.I."/>
        </authorList>
    </citation>
    <scope>NUCLEOTIDE SEQUENCE</scope>
    <source>
        <tissue evidence="2">Shoot tissue taken approximately 20 cm above the soil surface</tissue>
    </source>
</reference>
<sequence>MCLFIILSYYIALFFFFALRFWLFAFTGGIRHNFLLLFPVNTALSYKLLSAPS</sequence>
<protein>
    <submittedName>
        <fullName evidence="2">Uncharacterized protein</fullName>
    </submittedName>
</protein>
<name>A0A0A9C7G2_ARUDO</name>
<organism evidence="2">
    <name type="scientific">Arundo donax</name>
    <name type="common">Giant reed</name>
    <name type="synonym">Donax arundinaceus</name>
    <dbReference type="NCBI Taxonomy" id="35708"/>
    <lineage>
        <taxon>Eukaryota</taxon>
        <taxon>Viridiplantae</taxon>
        <taxon>Streptophyta</taxon>
        <taxon>Embryophyta</taxon>
        <taxon>Tracheophyta</taxon>
        <taxon>Spermatophyta</taxon>
        <taxon>Magnoliopsida</taxon>
        <taxon>Liliopsida</taxon>
        <taxon>Poales</taxon>
        <taxon>Poaceae</taxon>
        <taxon>PACMAD clade</taxon>
        <taxon>Arundinoideae</taxon>
        <taxon>Arundineae</taxon>
        <taxon>Arundo</taxon>
    </lineage>
</organism>
<accession>A0A0A9C7G2</accession>
<reference evidence="2" key="1">
    <citation type="submission" date="2014-09" db="EMBL/GenBank/DDBJ databases">
        <authorList>
            <person name="Magalhaes I.L.F."/>
            <person name="Oliveira U."/>
            <person name="Santos F.R."/>
            <person name="Vidigal T.H.D.A."/>
            <person name="Brescovit A.D."/>
            <person name="Santos A.J."/>
        </authorList>
    </citation>
    <scope>NUCLEOTIDE SEQUENCE</scope>
    <source>
        <tissue evidence="2">Shoot tissue taken approximately 20 cm above the soil surface</tissue>
    </source>
</reference>
<dbReference type="EMBL" id="GBRH01225681">
    <property type="protein sequence ID" value="JAD72214.1"/>
    <property type="molecule type" value="Transcribed_RNA"/>
</dbReference>
<evidence type="ECO:0000313" key="2">
    <source>
        <dbReference type="EMBL" id="JAD72214.1"/>
    </source>
</evidence>